<feature type="compositionally biased region" description="Low complexity" evidence="5">
    <location>
        <begin position="712"/>
        <end position="725"/>
    </location>
</feature>
<feature type="region of interest" description="Disordered" evidence="5">
    <location>
        <begin position="888"/>
        <end position="907"/>
    </location>
</feature>
<feature type="transmembrane region" description="Helical" evidence="6">
    <location>
        <begin position="231"/>
        <end position="257"/>
    </location>
</feature>
<dbReference type="PANTHER" id="PTHR23112">
    <property type="entry name" value="G PROTEIN-COUPLED RECEPTOR 157-RELATED"/>
    <property type="match status" value="1"/>
</dbReference>
<evidence type="ECO:0000256" key="6">
    <source>
        <dbReference type="SAM" id="Phobius"/>
    </source>
</evidence>
<dbReference type="EMBL" id="BQFW01000002">
    <property type="protein sequence ID" value="GJJ68660.1"/>
    <property type="molecule type" value="Genomic_DNA"/>
</dbReference>
<dbReference type="GO" id="GO:0005886">
    <property type="term" value="C:plasma membrane"/>
    <property type="evidence" value="ECO:0007669"/>
    <property type="project" value="TreeGrafter"/>
</dbReference>
<dbReference type="OrthoDB" id="2445695at2759"/>
<dbReference type="AlphaFoldDB" id="A0A9P3H259"/>
<evidence type="ECO:0000256" key="5">
    <source>
        <dbReference type="SAM" id="MobiDB-lite"/>
    </source>
</evidence>
<feature type="transmembrane region" description="Helical" evidence="6">
    <location>
        <begin position="188"/>
        <end position="209"/>
    </location>
</feature>
<comment type="subcellular location">
    <subcellularLocation>
        <location evidence="1">Membrane</location>
        <topology evidence="1">Multi-pass membrane protein</topology>
    </subcellularLocation>
</comment>
<evidence type="ECO:0000256" key="3">
    <source>
        <dbReference type="ARBA" id="ARBA00022989"/>
    </source>
</evidence>
<name>A0A9P3H259_9FUNG</name>
<reference evidence="7" key="1">
    <citation type="submission" date="2021-11" db="EMBL/GenBank/DDBJ databases">
        <authorList>
            <person name="Herlambang A."/>
            <person name="Guo Y."/>
            <person name="Takashima Y."/>
            <person name="Nishizawa T."/>
        </authorList>
    </citation>
    <scope>NUCLEOTIDE SEQUENCE</scope>
    <source>
        <strain evidence="7">E1425</strain>
    </source>
</reference>
<feature type="region of interest" description="Disordered" evidence="5">
    <location>
        <begin position="584"/>
        <end position="684"/>
    </location>
</feature>
<dbReference type="PANTHER" id="PTHR23112:SF0">
    <property type="entry name" value="TRANSMEMBRANE PROTEIN 116"/>
    <property type="match status" value="1"/>
</dbReference>
<feature type="transmembrane region" description="Helical" evidence="6">
    <location>
        <begin position="80"/>
        <end position="100"/>
    </location>
</feature>
<feature type="transmembrane region" description="Helical" evidence="6">
    <location>
        <begin position="153"/>
        <end position="176"/>
    </location>
</feature>
<evidence type="ECO:0000256" key="1">
    <source>
        <dbReference type="ARBA" id="ARBA00004141"/>
    </source>
</evidence>
<keyword evidence="8" id="KW-1185">Reference proteome</keyword>
<accession>A0A9P3H259</accession>
<feature type="region of interest" description="Disordered" evidence="5">
    <location>
        <begin position="408"/>
        <end position="432"/>
    </location>
</feature>
<dbReference type="GO" id="GO:0004930">
    <property type="term" value="F:G protein-coupled receptor activity"/>
    <property type="evidence" value="ECO:0007669"/>
    <property type="project" value="TreeGrafter"/>
</dbReference>
<protein>
    <submittedName>
        <fullName evidence="7">Uncharacterized protein</fullName>
    </submittedName>
</protein>
<evidence type="ECO:0000256" key="2">
    <source>
        <dbReference type="ARBA" id="ARBA00022692"/>
    </source>
</evidence>
<comment type="caution">
    <text evidence="7">The sequence shown here is derived from an EMBL/GenBank/DDBJ whole genome shotgun (WGS) entry which is preliminary data.</text>
</comment>
<keyword evidence="3 6" id="KW-1133">Transmembrane helix</keyword>
<feature type="compositionally biased region" description="Polar residues" evidence="5">
    <location>
        <begin position="653"/>
        <end position="662"/>
    </location>
</feature>
<keyword evidence="4 6" id="KW-0472">Membrane</keyword>
<feature type="region of interest" description="Disordered" evidence="5">
    <location>
        <begin position="700"/>
        <end position="786"/>
    </location>
</feature>
<dbReference type="GO" id="GO:0007189">
    <property type="term" value="P:adenylate cyclase-activating G protein-coupled receptor signaling pathway"/>
    <property type="evidence" value="ECO:0007669"/>
    <property type="project" value="TreeGrafter"/>
</dbReference>
<gene>
    <name evidence="7" type="ORF">EMPS_01006</name>
</gene>
<feature type="region of interest" description="Disordered" evidence="5">
    <location>
        <begin position="960"/>
        <end position="989"/>
    </location>
</feature>
<feature type="transmembrane region" description="Helical" evidence="6">
    <location>
        <begin position="486"/>
        <end position="506"/>
    </location>
</feature>
<feature type="transmembrane region" description="Helical" evidence="6">
    <location>
        <begin position="112"/>
        <end position="133"/>
    </location>
</feature>
<organism evidence="7 8">
    <name type="scientific">Entomortierella parvispora</name>
    <dbReference type="NCBI Taxonomy" id="205924"/>
    <lineage>
        <taxon>Eukaryota</taxon>
        <taxon>Fungi</taxon>
        <taxon>Fungi incertae sedis</taxon>
        <taxon>Mucoromycota</taxon>
        <taxon>Mortierellomycotina</taxon>
        <taxon>Mortierellomycetes</taxon>
        <taxon>Mortierellales</taxon>
        <taxon>Mortierellaceae</taxon>
        <taxon>Entomortierella</taxon>
    </lineage>
</organism>
<proteinExistence type="predicted"/>
<feature type="compositionally biased region" description="Low complexity" evidence="5">
    <location>
        <begin position="870"/>
        <end position="879"/>
    </location>
</feature>
<evidence type="ECO:0000313" key="8">
    <source>
        <dbReference type="Proteomes" id="UP000827284"/>
    </source>
</evidence>
<sequence>MSLGIIPAIIHQATPSTGNDKGSWATLLLPAYETLSAITVGGSSYQKRSFSQSDGPVEQFINMSLGADGLRPSLRTPQQVIVEISNWLSLVGSIVIILHIPKVIKQVPTQRTRMLIIMFTAISNTGFALANVITDLTSATAYLPCSVSAWCYIFFQLLTCSLVIVSTFRLCGVFLFKQQRPFPTKAIILCPLLAFILASTPAVAGQYAFDPCGHYCWFRLEEVVNCRVRSLWAWFCFYIWMIVFLCILFGSTSFVMIKIAVTVMSSRSALNKVVNAGRDESFVSADLADSPQPPSVSTFERLRSMSQAFTTRTASILSHLSLKHEGHSQAAGQGNQIKNEDIPVSDIRIELTQPEQEMPLAAPSAAHINRMASLGLDSPTLRSEGILAAAVDNASATGIAMPDQTQSLEATRTRSPMQLVPPNNHFDSGGPTPILRSKERPFLLAILRQALYPISISVSGCIQTIVDLTLTTESPNVDAIDYAANIGTSIQGFLFFLVFMFDPAVVQTRQNYRKYLIWKYYVEFYYSLGMPHEGRSFEDAFLQKCRDNLDKPQNVAQFDQLTRPPPYSWSIQYDDLAMPSDFQTAYPLTDSRGRSPSGRTSATAEGRRGSAEGRRGSGPRVGQLNAPFGSSRSNSPSKLRDPPSTIIEDDETPSTTATSLDLSRSGVHDSQDRKSFDFMSRPPITETVARPADYTHLQSIPHPLANEPVPSSSPSTSVESFSASSDPPMSLSIVVPSDATRTKPEGEGQDAEMDTSLTPASPEEPSHLSFVRSGGRATWPRSSAPALNTSISFSSSDGDDIVDAFGISKVSDHSRQYSLRAPQAGDVLTFQKLDRVTTIGGSDLRTPHRIYRPSMASSNSRRRTMATMRGSSKSSSLGNMLNLSSPLRFLSSGPSSNKDQPHVAGGEQNQEYQLQLSDRGVGEQGRYQCHFHFPRMAYLMHQIVRLLYIPREARLPPIPNPFSTVSRSQACEEMDTRTRTPSVRQRQDDEELWLDMVTSPDHGGRVARAE</sequence>
<dbReference type="Proteomes" id="UP000827284">
    <property type="component" value="Unassembled WGS sequence"/>
</dbReference>
<feature type="compositionally biased region" description="Basic and acidic residues" evidence="5">
    <location>
        <begin position="605"/>
        <end position="615"/>
    </location>
</feature>
<feature type="region of interest" description="Disordered" evidence="5">
    <location>
        <begin position="855"/>
        <end position="879"/>
    </location>
</feature>
<keyword evidence="2 6" id="KW-0812">Transmembrane</keyword>
<feature type="compositionally biased region" description="Polar residues" evidence="5">
    <location>
        <begin position="628"/>
        <end position="637"/>
    </location>
</feature>
<feature type="compositionally biased region" description="Basic and acidic residues" evidence="5">
    <location>
        <begin position="666"/>
        <end position="676"/>
    </location>
</feature>
<evidence type="ECO:0000313" key="7">
    <source>
        <dbReference type="EMBL" id="GJJ68660.1"/>
    </source>
</evidence>
<evidence type="ECO:0000256" key="4">
    <source>
        <dbReference type="ARBA" id="ARBA00023136"/>
    </source>
</evidence>
<reference evidence="7" key="2">
    <citation type="journal article" date="2022" name="Microbiol. Resour. Announc.">
        <title>Whole-Genome Sequence of Entomortierella parvispora E1425, a Mucoromycotan Fungus Associated with Burkholderiaceae-Related Endosymbiotic Bacteria.</title>
        <authorList>
            <person name="Herlambang A."/>
            <person name="Guo Y."/>
            <person name="Takashima Y."/>
            <person name="Narisawa K."/>
            <person name="Ohta H."/>
            <person name="Nishizawa T."/>
        </authorList>
    </citation>
    <scope>NUCLEOTIDE SEQUENCE</scope>
    <source>
        <strain evidence="7">E1425</strain>
    </source>
</reference>